<evidence type="ECO:0000313" key="3">
    <source>
        <dbReference type="Proteomes" id="UP000595897"/>
    </source>
</evidence>
<evidence type="ECO:0000313" key="2">
    <source>
        <dbReference type="EMBL" id="BCN29662.1"/>
    </source>
</evidence>
<reference evidence="2 3" key="1">
    <citation type="submission" date="2020-11" db="EMBL/GenBank/DDBJ databases">
        <title>Draft genome sequencing of a Lachnospiraceae strain isolated from anoxic soil subjected to BSD treatment.</title>
        <authorList>
            <person name="Uek A."/>
            <person name="Tonouchi A."/>
        </authorList>
    </citation>
    <scope>NUCLEOTIDE SEQUENCE [LARGE SCALE GENOMIC DNA]</scope>
    <source>
        <strain evidence="2 3">TB5</strain>
    </source>
</reference>
<accession>A0A7R7IBI9</accession>
<sequence>MNWLRRLMYGKYGSDQLSIALLVVAVLISIVSPFLKMNWLTLISTLLIILCYVRMFSKNFGKRREENERFLRIYQPIKFKVQRLLNRQKDQKVYKYFKCPKCSKTIRIPRGKGKIAITCPMCREEFVRKS</sequence>
<keyword evidence="1" id="KW-0472">Membrane</keyword>
<keyword evidence="3" id="KW-1185">Reference proteome</keyword>
<evidence type="ECO:0000256" key="1">
    <source>
        <dbReference type="SAM" id="Phobius"/>
    </source>
</evidence>
<gene>
    <name evidence="2" type="ORF">bsdtb5_09570</name>
</gene>
<dbReference type="AlphaFoldDB" id="A0A7R7IBI9"/>
<feature type="transmembrane region" description="Helical" evidence="1">
    <location>
        <begin position="12"/>
        <end position="31"/>
    </location>
</feature>
<keyword evidence="1" id="KW-0812">Transmembrane</keyword>
<feature type="transmembrane region" description="Helical" evidence="1">
    <location>
        <begin position="37"/>
        <end position="56"/>
    </location>
</feature>
<dbReference type="EMBL" id="AP024169">
    <property type="protein sequence ID" value="BCN29662.1"/>
    <property type="molecule type" value="Genomic_DNA"/>
</dbReference>
<name>A0A7R7IBI9_9FIRM</name>
<proteinExistence type="predicted"/>
<protein>
    <recommendedName>
        <fullName evidence="4">Zn-finger containing protein</fullName>
    </recommendedName>
</protein>
<evidence type="ECO:0008006" key="4">
    <source>
        <dbReference type="Google" id="ProtNLM"/>
    </source>
</evidence>
<dbReference type="Proteomes" id="UP000595897">
    <property type="component" value="Chromosome"/>
</dbReference>
<organism evidence="2 3">
    <name type="scientific">Anaeromicropila herbilytica</name>
    <dbReference type="NCBI Taxonomy" id="2785025"/>
    <lineage>
        <taxon>Bacteria</taxon>
        <taxon>Bacillati</taxon>
        <taxon>Bacillota</taxon>
        <taxon>Clostridia</taxon>
        <taxon>Lachnospirales</taxon>
        <taxon>Lachnospiraceae</taxon>
        <taxon>Anaeromicropila</taxon>
    </lineage>
</organism>
<dbReference type="KEGG" id="ahb:bsdtb5_09570"/>
<keyword evidence="1" id="KW-1133">Transmembrane helix</keyword>
<dbReference type="RefSeq" id="WP_271714931.1">
    <property type="nucleotide sequence ID" value="NZ_AP024169.1"/>
</dbReference>